<dbReference type="Proteomes" id="UP001501578">
    <property type="component" value="Unassembled WGS sequence"/>
</dbReference>
<gene>
    <name evidence="1" type="ORF">GCM10009560_69340</name>
</gene>
<sequence>MRFGDLQVDAPPFPLELGVEVLAAGHPTTVVSSVVTRAAKDAVDVAAAAGHGGGSAARLAEFLGRGPSAVG</sequence>
<name>A0ABP4BK23_9ACTN</name>
<protein>
    <submittedName>
        <fullName evidence="1">Uncharacterized protein</fullName>
    </submittedName>
</protein>
<proteinExistence type="predicted"/>
<dbReference type="EMBL" id="BAAAHQ010000046">
    <property type="protein sequence ID" value="GAA0950206.1"/>
    <property type="molecule type" value="Genomic_DNA"/>
</dbReference>
<comment type="caution">
    <text evidence="1">The sequence shown here is derived from an EMBL/GenBank/DDBJ whole genome shotgun (WGS) entry which is preliminary data.</text>
</comment>
<organism evidence="1 2">
    <name type="scientific">Nonomuraea longicatena</name>
    <dbReference type="NCBI Taxonomy" id="83682"/>
    <lineage>
        <taxon>Bacteria</taxon>
        <taxon>Bacillati</taxon>
        <taxon>Actinomycetota</taxon>
        <taxon>Actinomycetes</taxon>
        <taxon>Streptosporangiales</taxon>
        <taxon>Streptosporangiaceae</taxon>
        <taxon>Nonomuraea</taxon>
    </lineage>
</organism>
<evidence type="ECO:0000313" key="2">
    <source>
        <dbReference type="Proteomes" id="UP001501578"/>
    </source>
</evidence>
<reference evidence="2" key="1">
    <citation type="journal article" date="2019" name="Int. J. Syst. Evol. Microbiol.">
        <title>The Global Catalogue of Microorganisms (GCM) 10K type strain sequencing project: providing services to taxonomists for standard genome sequencing and annotation.</title>
        <authorList>
            <consortium name="The Broad Institute Genomics Platform"/>
            <consortium name="The Broad Institute Genome Sequencing Center for Infectious Disease"/>
            <person name="Wu L."/>
            <person name="Ma J."/>
        </authorList>
    </citation>
    <scope>NUCLEOTIDE SEQUENCE [LARGE SCALE GENOMIC DNA]</scope>
    <source>
        <strain evidence="2">JCM 11136</strain>
    </source>
</reference>
<accession>A0ABP4BK23</accession>
<keyword evidence="2" id="KW-1185">Reference proteome</keyword>
<evidence type="ECO:0000313" key="1">
    <source>
        <dbReference type="EMBL" id="GAA0950206.1"/>
    </source>
</evidence>
<dbReference type="RefSeq" id="WP_343954491.1">
    <property type="nucleotide sequence ID" value="NZ_BAAAHQ010000046.1"/>
</dbReference>